<name>A0ABP3CAA1_9MICO</name>
<sequence>MNRSEPSNSNPQKPPLPPEATDEAHTVESFGYTQELRRSISTTDLIIYGLIFMVPIAPWAIFGTVYNEAKGMVPLVYTIGLIAMIFTALSYSQMSRRVPLAGSVFSYVGAGVHPNLGFFAGWVMLLDYLLVPTLLYVFAAESMVGIFPGTERWIWALVFVAINTIVNLAGVNSIKLMNRLFLIMELFFVAAFIVIAVTTLNGGTLPNAEWATTPMWNPSEVTAPLIAAALSIAVLSFLGFDGIATMAEESTGGHRSAGRAMIVSLIVVAVLFITQTWLASLLAGGIDAFPEDKVGNAFFDIVAAASTTGWAKAFLVCNVLAVGIANAMAAQAATSRLLFSMSRDKKLPGFLHQVNKRQVPQNAILVVSGLSAILVVFFVGQIGLISSMVNFGALSGFLLLHFAVIWSYTVRGRSKDWLNHVILPGIGFLIIGYVLINSDILAKIGGLCWLLVGIIVFIVYRKKGAGISALPAEPQPTPEETTTRQDI</sequence>
<feature type="transmembrane region" description="Helical" evidence="7">
    <location>
        <begin position="261"/>
        <end position="283"/>
    </location>
</feature>
<evidence type="ECO:0000256" key="6">
    <source>
        <dbReference type="SAM" id="MobiDB-lite"/>
    </source>
</evidence>
<dbReference type="Proteomes" id="UP001498238">
    <property type="component" value="Unassembled WGS sequence"/>
</dbReference>
<comment type="caution">
    <text evidence="8">The sequence shown here is derived from an EMBL/GenBank/DDBJ whole genome shotgun (WGS) entry which is preliminary data.</text>
</comment>
<evidence type="ECO:0000256" key="1">
    <source>
        <dbReference type="ARBA" id="ARBA00004651"/>
    </source>
</evidence>
<evidence type="ECO:0000256" key="3">
    <source>
        <dbReference type="ARBA" id="ARBA00022692"/>
    </source>
</evidence>
<keyword evidence="5 7" id="KW-0472">Membrane</keyword>
<dbReference type="RefSeq" id="WP_339393511.1">
    <property type="nucleotide sequence ID" value="NZ_BAAAAF010000012.1"/>
</dbReference>
<dbReference type="PANTHER" id="PTHR42770">
    <property type="entry name" value="AMINO ACID TRANSPORTER-RELATED"/>
    <property type="match status" value="1"/>
</dbReference>
<evidence type="ECO:0000313" key="8">
    <source>
        <dbReference type="EMBL" id="GAA0036798.1"/>
    </source>
</evidence>
<protein>
    <submittedName>
        <fullName evidence="8">APC family permease</fullName>
    </submittedName>
</protein>
<feature type="transmembrane region" description="Helical" evidence="7">
    <location>
        <begin position="391"/>
        <end position="410"/>
    </location>
</feature>
<feature type="transmembrane region" description="Helical" evidence="7">
    <location>
        <begin position="363"/>
        <end position="385"/>
    </location>
</feature>
<comment type="subcellular location">
    <subcellularLocation>
        <location evidence="1">Cell membrane</location>
        <topology evidence="1">Multi-pass membrane protein</topology>
    </subcellularLocation>
</comment>
<evidence type="ECO:0000256" key="5">
    <source>
        <dbReference type="ARBA" id="ARBA00023136"/>
    </source>
</evidence>
<dbReference type="InterPro" id="IPR050367">
    <property type="entry name" value="APC_superfamily"/>
</dbReference>
<feature type="region of interest" description="Disordered" evidence="6">
    <location>
        <begin position="1"/>
        <end position="24"/>
    </location>
</feature>
<evidence type="ECO:0000256" key="4">
    <source>
        <dbReference type="ARBA" id="ARBA00022989"/>
    </source>
</evidence>
<feature type="transmembrane region" description="Helical" evidence="7">
    <location>
        <begin position="153"/>
        <end position="171"/>
    </location>
</feature>
<dbReference type="EMBL" id="BAAAAF010000012">
    <property type="protein sequence ID" value="GAA0036798.1"/>
    <property type="molecule type" value="Genomic_DNA"/>
</dbReference>
<proteinExistence type="predicted"/>
<organism evidence="8 9">
    <name type="scientific">Brevibacterium metallidurans</name>
    <dbReference type="NCBI Taxonomy" id="1482676"/>
    <lineage>
        <taxon>Bacteria</taxon>
        <taxon>Bacillati</taxon>
        <taxon>Actinomycetota</taxon>
        <taxon>Actinomycetes</taxon>
        <taxon>Micrococcales</taxon>
        <taxon>Brevibacteriaceae</taxon>
        <taxon>Brevibacterium</taxon>
    </lineage>
</organism>
<evidence type="ECO:0000313" key="9">
    <source>
        <dbReference type="Proteomes" id="UP001498238"/>
    </source>
</evidence>
<feature type="transmembrane region" description="Helical" evidence="7">
    <location>
        <begin position="72"/>
        <end position="92"/>
    </location>
</feature>
<keyword evidence="9" id="KW-1185">Reference proteome</keyword>
<evidence type="ECO:0000256" key="7">
    <source>
        <dbReference type="SAM" id="Phobius"/>
    </source>
</evidence>
<feature type="transmembrane region" description="Helical" evidence="7">
    <location>
        <begin position="221"/>
        <end position="240"/>
    </location>
</feature>
<feature type="transmembrane region" description="Helical" evidence="7">
    <location>
        <begin position="104"/>
        <end position="125"/>
    </location>
</feature>
<feature type="transmembrane region" description="Helical" evidence="7">
    <location>
        <begin position="180"/>
        <end position="201"/>
    </location>
</feature>
<dbReference type="PIRSF" id="PIRSF006060">
    <property type="entry name" value="AA_transporter"/>
    <property type="match status" value="1"/>
</dbReference>
<evidence type="ECO:0000256" key="2">
    <source>
        <dbReference type="ARBA" id="ARBA00022475"/>
    </source>
</evidence>
<feature type="transmembrane region" description="Helical" evidence="7">
    <location>
        <begin position="417"/>
        <end position="436"/>
    </location>
</feature>
<keyword evidence="4 7" id="KW-1133">Transmembrane helix</keyword>
<gene>
    <name evidence="8" type="ORF">NCCP602_27590</name>
</gene>
<dbReference type="InterPro" id="IPR002293">
    <property type="entry name" value="AA/rel_permease1"/>
</dbReference>
<feature type="transmembrane region" description="Helical" evidence="7">
    <location>
        <begin position="442"/>
        <end position="460"/>
    </location>
</feature>
<keyword evidence="2" id="KW-1003">Cell membrane</keyword>
<accession>A0ABP3CAA1</accession>
<feature type="transmembrane region" description="Helical" evidence="7">
    <location>
        <begin position="45"/>
        <end position="66"/>
    </location>
</feature>
<dbReference type="Pfam" id="PF13520">
    <property type="entry name" value="AA_permease_2"/>
    <property type="match status" value="1"/>
</dbReference>
<keyword evidence="3 7" id="KW-0812">Transmembrane</keyword>
<dbReference type="PANTHER" id="PTHR42770:SF16">
    <property type="entry name" value="AMINO ACID PERMEASE"/>
    <property type="match status" value="1"/>
</dbReference>
<dbReference type="Gene3D" id="1.20.1740.10">
    <property type="entry name" value="Amino acid/polyamine transporter I"/>
    <property type="match status" value="1"/>
</dbReference>
<reference evidence="8 9" key="1">
    <citation type="submission" date="2024-01" db="EMBL/GenBank/DDBJ databases">
        <title>Characterization of antibiotic resistant novel bacterial strains and their environmental applications.</title>
        <authorList>
            <person name="Manzoor S."/>
            <person name="Abbas S."/>
            <person name="Arshad M."/>
            <person name="Ahmed I."/>
        </authorList>
    </citation>
    <scope>NUCLEOTIDE SEQUENCE [LARGE SCALE GENOMIC DNA]</scope>
    <source>
        <strain evidence="8 9">NCCP-602</strain>
    </source>
</reference>
<feature type="compositionally biased region" description="Polar residues" evidence="6">
    <location>
        <begin position="1"/>
        <end position="11"/>
    </location>
</feature>